<dbReference type="AlphaFoldDB" id="A0A7S1VDI0"/>
<feature type="repeat" description="Solcar" evidence="8">
    <location>
        <begin position="210"/>
        <end position="300"/>
    </location>
</feature>
<evidence type="ECO:0000256" key="4">
    <source>
        <dbReference type="ARBA" id="ARBA00022692"/>
    </source>
</evidence>
<keyword evidence="3 9" id="KW-0813">Transport</keyword>
<evidence type="ECO:0000256" key="2">
    <source>
        <dbReference type="ARBA" id="ARBA00006375"/>
    </source>
</evidence>
<keyword evidence="5" id="KW-0677">Repeat</keyword>
<protein>
    <recommendedName>
        <fullName evidence="11">Mitochondrial carrier protein</fullName>
    </recommendedName>
</protein>
<comment type="subcellular location">
    <subcellularLocation>
        <location evidence="1">Membrane</location>
        <topology evidence="1">Multi-pass membrane protein</topology>
    </subcellularLocation>
</comment>
<organism evidence="10">
    <name type="scientific">Sexangularia sp. CB-2014</name>
    <dbReference type="NCBI Taxonomy" id="1486929"/>
    <lineage>
        <taxon>Eukaryota</taxon>
        <taxon>Amoebozoa</taxon>
        <taxon>Tubulinea</taxon>
        <taxon>Elardia</taxon>
        <taxon>Arcellinida</taxon>
        <taxon>Arcellinida incertae sedis</taxon>
        <taxon>Sexangularia</taxon>
    </lineage>
</organism>
<dbReference type="EMBL" id="HBGL01006335">
    <property type="protein sequence ID" value="CAD9294436.1"/>
    <property type="molecule type" value="Transcribed_RNA"/>
</dbReference>
<evidence type="ECO:0000313" key="10">
    <source>
        <dbReference type="EMBL" id="CAD9294436.1"/>
    </source>
</evidence>
<dbReference type="InterPro" id="IPR050391">
    <property type="entry name" value="Mito_Metabolite_Transporter"/>
</dbReference>
<proteinExistence type="inferred from homology"/>
<dbReference type="PANTHER" id="PTHR45618">
    <property type="entry name" value="MITOCHONDRIAL DICARBOXYLATE CARRIER-RELATED"/>
    <property type="match status" value="1"/>
</dbReference>
<accession>A0A7S1VDI0</accession>
<evidence type="ECO:0000256" key="8">
    <source>
        <dbReference type="PROSITE-ProRule" id="PRU00282"/>
    </source>
</evidence>
<dbReference type="InterPro" id="IPR018108">
    <property type="entry name" value="MCP_transmembrane"/>
</dbReference>
<dbReference type="PROSITE" id="PS50920">
    <property type="entry name" value="SOLCAR"/>
    <property type="match status" value="3"/>
</dbReference>
<feature type="repeat" description="Solcar" evidence="8">
    <location>
        <begin position="107"/>
        <end position="198"/>
    </location>
</feature>
<feature type="repeat" description="Solcar" evidence="8">
    <location>
        <begin position="13"/>
        <end position="99"/>
    </location>
</feature>
<evidence type="ECO:0000256" key="5">
    <source>
        <dbReference type="ARBA" id="ARBA00022737"/>
    </source>
</evidence>
<dbReference type="Pfam" id="PF00153">
    <property type="entry name" value="Mito_carr"/>
    <property type="match status" value="3"/>
</dbReference>
<evidence type="ECO:0000256" key="6">
    <source>
        <dbReference type="ARBA" id="ARBA00022989"/>
    </source>
</evidence>
<dbReference type="GO" id="GO:0016020">
    <property type="term" value="C:membrane"/>
    <property type="evidence" value="ECO:0007669"/>
    <property type="project" value="UniProtKB-SubCell"/>
</dbReference>
<gene>
    <name evidence="10" type="ORF">SSP0437_LOCUS4878</name>
</gene>
<dbReference type="SUPFAM" id="SSF103506">
    <property type="entry name" value="Mitochondrial carrier"/>
    <property type="match status" value="1"/>
</dbReference>
<name>A0A7S1VDI0_9EUKA</name>
<evidence type="ECO:0000256" key="1">
    <source>
        <dbReference type="ARBA" id="ARBA00004141"/>
    </source>
</evidence>
<evidence type="ECO:0000256" key="9">
    <source>
        <dbReference type="RuleBase" id="RU000488"/>
    </source>
</evidence>
<reference evidence="10" key="1">
    <citation type="submission" date="2021-01" db="EMBL/GenBank/DDBJ databases">
        <authorList>
            <person name="Corre E."/>
            <person name="Pelletier E."/>
            <person name="Niang G."/>
            <person name="Scheremetjew M."/>
            <person name="Finn R."/>
            <person name="Kale V."/>
            <person name="Holt S."/>
            <person name="Cochrane G."/>
            <person name="Meng A."/>
            <person name="Brown T."/>
            <person name="Cohen L."/>
        </authorList>
    </citation>
    <scope>NUCLEOTIDE SEQUENCE</scope>
    <source>
        <strain evidence="10">ATCC 50979</strain>
    </source>
</reference>
<keyword evidence="4 8" id="KW-0812">Transmembrane</keyword>
<evidence type="ECO:0000256" key="3">
    <source>
        <dbReference type="ARBA" id="ARBA00022448"/>
    </source>
</evidence>
<evidence type="ECO:0008006" key="11">
    <source>
        <dbReference type="Google" id="ProtNLM"/>
    </source>
</evidence>
<comment type="similarity">
    <text evidence="2 9">Belongs to the mitochondrial carrier (TC 2.A.29) family.</text>
</comment>
<keyword evidence="7 8" id="KW-0472">Membrane</keyword>
<dbReference type="InterPro" id="IPR023395">
    <property type="entry name" value="MCP_dom_sf"/>
</dbReference>
<keyword evidence="6" id="KW-1133">Transmembrane helix</keyword>
<sequence>MSASQPTPIPASVNFAIAGAGGIFGWTIIHPANTLAVQQNLSLFAAPRGTKVPSFLTFAKTAIARDGFLALYRGLSAGVARQVFYGSSRFGGFNILAEYFDKHWRPRDAVSRVTAGAASGAFAALISAPAELCLVRMANDASLPTAEKRNYTSIFNAATRIASEEGVATFWRGATPFAQRAVLVGICQVATFDQFKATYASFFPSSLALGTAGNSMIASASSGLVYSLITMPLESSKNRMTFQKAAPDGSYKYRTVPQTIKTVVAESGVLSLWHGFFPYFVRCAGHSVTMFVACDWLRTQYMARRNAAQHQEE</sequence>
<dbReference type="Gene3D" id="1.50.40.10">
    <property type="entry name" value="Mitochondrial carrier domain"/>
    <property type="match status" value="1"/>
</dbReference>
<evidence type="ECO:0000256" key="7">
    <source>
        <dbReference type="ARBA" id="ARBA00023136"/>
    </source>
</evidence>